<feature type="domain" description="PhoD-like phosphatase" evidence="2">
    <location>
        <begin position="324"/>
        <end position="593"/>
    </location>
</feature>
<evidence type="ECO:0000259" key="2">
    <source>
        <dbReference type="Pfam" id="PF19050"/>
    </source>
</evidence>
<feature type="compositionally biased region" description="Low complexity" evidence="1">
    <location>
        <begin position="222"/>
        <end position="238"/>
    </location>
</feature>
<evidence type="ECO:0000313" key="3">
    <source>
        <dbReference type="EMBL" id="GAO47612.1"/>
    </source>
</evidence>
<dbReference type="EMBL" id="BACD03000010">
    <property type="protein sequence ID" value="GAO47612.1"/>
    <property type="molecule type" value="Genomic_DNA"/>
</dbReference>
<reference evidence="3 4" key="3">
    <citation type="journal article" date="2015" name="Genome Announc.">
        <title>Draft Genome Sequence of the Archiascomycetous Yeast Saitoella complicata.</title>
        <authorList>
            <person name="Yamauchi K."/>
            <person name="Kondo S."/>
            <person name="Hamamoto M."/>
            <person name="Takahashi Y."/>
            <person name="Ogura Y."/>
            <person name="Hayashi T."/>
            <person name="Nishida H."/>
        </authorList>
    </citation>
    <scope>NUCLEOTIDE SEQUENCE [LARGE SCALE GENOMIC DNA]</scope>
    <source>
        <strain evidence="3 4">NRRL Y-17804</strain>
    </source>
</reference>
<reference evidence="3 4" key="2">
    <citation type="journal article" date="2014" name="J. Gen. Appl. Microbiol.">
        <title>The early diverging ascomycetous budding yeast Saitoella complicata has three histone deacetylases belonging to the Clr6, Hos2, and Rpd3 lineages.</title>
        <authorList>
            <person name="Nishida H."/>
            <person name="Matsumoto T."/>
            <person name="Kondo S."/>
            <person name="Hamamoto M."/>
            <person name="Yoshikawa H."/>
        </authorList>
    </citation>
    <scope>NUCLEOTIDE SEQUENCE [LARGE SCALE GENOMIC DNA]</scope>
    <source>
        <strain evidence="3 4">NRRL Y-17804</strain>
    </source>
</reference>
<dbReference type="InterPro" id="IPR018946">
    <property type="entry name" value="PhoD-like_MPP"/>
</dbReference>
<organism evidence="3 4">
    <name type="scientific">Saitoella complicata (strain BCRC 22490 / CBS 7301 / JCM 7358 / NBRC 10748 / NRRL Y-17804)</name>
    <dbReference type="NCBI Taxonomy" id="698492"/>
    <lineage>
        <taxon>Eukaryota</taxon>
        <taxon>Fungi</taxon>
        <taxon>Dikarya</taxon>
        <taxon>Ascomycota</taxon>
        <taxon>Taphrinomycotina</taxon>
        <taxon>Taphrinomycotina incertae sedis</taxon>
        <taxon>Saitoella</taxon>
    </lineage>
</organism>
<sequence length="812" mass="91292">MGVFSCFQTPPEHPNHPNKHRDPKLPKKFNEENNLNNYEQVRKDAREGIVCGPLLKYSHVDYSAGTWNGTVLIVVREREEGAMGKRAGMSVHDEGRAQEYQEQSNTVYPQVAVNGTATTATYENTSGGNVTYPLNTSAPVNHDGHPYAQPDANTYEMNTFERHQQYLGQGQGYGQDSAAGYETAHSRPYTSAKESTFAPSYQNGNGNGNGNGSSASQSESKYGYGYSAGGSSSQQQHQPHTVQPDLIHREGDHYLSFYRYYLTLPLSPGNSSRRVTYRIPLSRVEPMPSSTGTAAVVAMHVQVQGEKEAGDDVDEEGANVERTFWVAGSEEEMRIAFHSCNGFSSAINPKDFGGPDPLWKDLYRKHEKMPFHVLLGGGDQIYCDGISRASPLFGEWLTMSAGGSDSMQEKIAARWTEEMRVEVETYYLWHYVEWFGQGIAGKAMGEIPGVNVWDDHDIIDGFGSYPHEMQMSEVLSKAGMAAHKYYTLFQHHSTLAECQNPQHTPAGTLFGTTRGPYIKQLPRHVFTPLGPESWLLGLDCRTERRRELILSEGSYAHVFDHMRKYVQRGDCKHLIVLLGVPIAYPRTVWLERILTSRLMDPVKLLARQGWFKGLSGLINRFDGGVEILDDLDDHWTAKHHKAERNKFLKDLQEFALEKNVRITILGGDVHLGAIGLFYSNPKLGLKPENDHRWQANIISSAIVNAPPGDKIASVLARRNKVHHLDHDTDEIMQDIFTHNPQGKELKNTCLLPCRNWCSILPRVEEGGLDIVMNAEKVQGAVEGETREYVFKVPVLRDVVEKHRRHHHPQMRR</sequence>
<keyword evidence="4" id="KW-1185">Reference proteome</keyword>
<dbReference type="Gene3D" id="3.60.21.70">
    <property type="entry name" value="PhoD-like phosphatase"/>
    <property type="match status" value="1"/>
</dbReference>
<comment type="caution">
    <text evidence="3">The sequence shown here is derived from an EMBL/GenBank/DDBJ whole genome shotgun (WGS) entry which is preliminary data.</text>
</comment>
<name>A0A0E9NCL8_SAICN</name>
<dbReference type="STRING" id="698492.A0A0E9NCL8"/>
<dbReference type="InterPro" id="IPR043904">
    <property type="entry name" value="PhoD_2-like"/>
</dbReference>
<dbReference type="GO" id="GO:0016020">
    <property type="term" value="C:membrane"/>
    <property type="evidence" value="ECO:0007669"/>
    <property type="project" value="TreeGrafter"/>
</dbReference>
<evidence type="ECO:0000256" key="1">
    <source>
        <dbReference type="SAM" id="MobiDB-lite"/>
    </source>
</evidence>
<dbReference type="InterPro" id="IPR038607">
    <property type="entry name" value="PhoD-like_sf"/>
</dbReference>
<feature type="region of interest" description="Disordered" evidence="1">
    <location>
        <begin position="169"/>
        <end position="242"/>
    </location>
</feature>
<feature type="domain" description="PhoD-like phosphatase" evidence="2">
    <location>
        <begin position="614"/>
        <end position="760"/>
    </location>
</feature>
<gene>
    <name evidence="3" type="ORF">G7K_1812-t1</name>
</gene>
<feature type="compositionally biased region" description="Polar residues" evidence="1">
    <location>
        <begin position="188"/>
        <end position="202"/>
    </location>
</feature>
<evidence type="ECO:0000313" key="4">
    <source>
        <dbReference type="Proteomes" id="UP000033140"/>
    </source>
</evidence>
<dbReference type="CDD" id="cd07389">
    <property type="entry name" value="MPP_PhoD"/>
    <property type="match status" value="1"/>
</dbReference>
<dbReference type="PANTHER" id="PTHR46689">
    <property type="entry name" value="MEMBRANE PROTEIN, PUTATIVE-RELATED"/>
    <property type="match status" value="1"/>
</dbReference>
<protein>
    <recommendedName>
        <fullName evidence="2">PhoD-like phosphatase domain-containing protein</fullName>
    </recommendedName>
</protein>
<reference evidence="3 4" key="1">
    <citation type="journal article" date="2011" name="J. Gen. Appl. Microbiol.">
        <title>Draft genome sequencing of the enigmatic yeast Saitoella complicata.</title>
        <authorList>
            <person name="Nishida H."/>
            <person name="Hamamoto M."/>
            <person name="Sugiyama J."/>
        </authorList>
    </citation>
    <scope>NUCLEOTIDE SEQUENCE [LARGE SCALE GENOMIC DNA]</scope>
    <source>
        <strain evidence="3 4">NRRL Y-17804</strain>
    </source>
</reference>
<proteinExistence type="predicted"/>
<dbReference type="Pfam" id="PF19050">
    <property type="entry name" value="PhoD_2"/>
    <property type="match status" value="2"/>
</dbReference>
<accession>A0A0E9NCL8</accession>
<dbReference type="OMA" id="DANTYEM"/>
<dbReference type="Proteomes" id="UP000033140">
    <property type="component" value="Unassembled WGS sequence"/>
</dbReference>
<dbReference type="AlphaFoldDB" id="A0A0E9NCL8"/>
<feature type="region of interest" description="Disordered" evidence="1">
    <location>
        <begin position="1"/>
        <end position="26"/>
    </location>
</feature>
<dbReference type="PANTHER" id="PTHR46689:SF1">
    <property type="entry name" value="PHOD-LIKE PHOSPHATASE DOMAIN-CONTAINING PROTEIN"/>
    <property type="match status" value="1"/>
</dbReference>